<feature type="compositionally biased region" description="Basic and acidic residues" evidence="1">
    <location>
        <begin position="624"/>
        <end position="638"/>
    </location>
</feature>
<organism evidence="3 4">
    <name type="scientific">Tsukamurella soli</name>
    <dbReference type="NCBI Taxonomy" id="644556"/>
    <lineage>
        <taxon>Bacteria</taxon>
        <taxon>Bacillati</taxon>
        <taxon>Actinomycetota</taxon>
        <taxon>Actinomycetes</taxon>
        <taxon>Mycobacteriales</taxon>
        <taxon>Tsukamurellaceae</taxon>
        <taxon>Tsukamurella</taxon>
    </lineage>
</organism>
<proteinExistence type="predicted"/>
<evidence type="ECO:0000259" key="2">
    <source>
        <dbReference type="SMART" id="SM00382"/>
    </source>
</evidence>
<dbReference type="InterPro" id="IPR002543">
    <property type="entry name" value="FtsK_dom"/>
</dbReference>
<dbReference type="InterPro" id="IPR003593">
    <property type="entry name" value="AAA+_ATPase"/>
</dbReference>
<evidence type="ECO:0000256" key="1">
    <source>
        <dbReference type="SAM" id="MobiDB-lite"/>
    </source>
</evidence>
<dbReference type="InterPro" id="IPR027417">
    <property type="entry name" value="P-loop_NTPase"/>
</dbReference>
<dbReference type="Pfam" id="PF01580">
    <property type="entry name" value="FtsK_SpoIIIE"/>
    <property type="match status" value="1"/>
</dbReference>
<evidence type="ECO:0000313" key="4">
    <source>
        <dbReference type="Proteomes" id="UP001500635"/>
    </source>
</evidence>
<comment type="caution">
    <text evidence="3">The sequence shown here is derived from an EMBL/GenBank/DDBJ whole genome shotgun (WGS) entry which is preliminary data.</text>
</comment>
<feature type="domain" description="AAA+ ATPase" evidence="2">
    <location>
        <begin position="316"/>
        <end position="539"/>
    </location>
</feature>
<sequence length="638" mass="69367">MADYVNPFASYVDAPAPAEPPAETSAAAPDPEPDFAAEQAAQAEAQERALQHAAAEYVAMLPAIEAARPLPATAGRTTELTGAERIAAGVRSALRNNVGSTVQIVRDAVVADVPVKPGVNAHRHGAYLAEYLYAQGNLGQFEAHVRPADGHILLIRRGVAGPGVAWRAAGPRAQKFYEDAAYRDKAFDLVRLRQTRKSDGARRYPRVREWGEDSRGGTVTLDLCPGMLLGQVRAAEPALRQALNLPSLVVDSVGMRPLIRLNSREITRDFPKRNPLLPALFTRPRTQAERHAAAGDFVIPLGVRADGSPILISQAVAPHMGIFGGTGMGKTVLLTQLVQAAVLQGAEVLLVDAKNGKDLRRIAMLNLPGVVHYSAGSEATLHRAVRYVRDEFERRKALAAALMRDGIEYRPVPLLLVFDEAPAWIDDQISGTDKDARKAAETTVANLSWIASQAREQKCFILTAGQYAYASAFAGRWKSNTQTLVILGPPSEINRQSLFAAGEPRDRVKVLGAQLTKSMKGRGIVADAETGEIQLFQGFFNDGEHADAFARALAETPRLRRFAWEFPLPGHDGGDGSWMDWTPTSEPSSDDLPVVYLDGPDGEPDPGVEVYDPTSKRYAPGTRRLRDEHEHRNSYDQK</sequence>
<feature type="compositionally biased region" description="Low complexity" evidence="1">
    <location>
        <begin position="13"/>
        <end position="32"/>
    </location>
</feature>
<dbReference type="SMART" id="SM00382">
    <property type="entry name" value="AAA"/>
    <property type="match status" value="1"/>
</dbReference>
<name>A0ABP8KAU2_9ACTN</name>
<dbReference type="EMBL" id="BAABFR010000099">
    <property type="protein sequence ID" value="GAA4402589.1"/>
    <property type="molecule type" value="Genomic_DNA"/>
</dbReference>
<dbReference type="Proteomes" id="UP001500635">
    <property type="component" value="Unassembled WGS sequence"/>
</dbReference>
<feature type="region of interest" description="Disordered" evidence="1">
    <location>
        <begin position="12"/>
        <end position="32"/>
    </location>
</feature>
<protein>
    <recommendedName>
        <fullName evidence="2">AAA+ ATPase domain-containing protein</fullName>
    </recommendedName>
</protein>
<dbReference type="Gene3D" id="3.40.50.300">
    <property type="entry name" value="P-loop containing nucleotide triphosphate hydrolases"/>
    <property type="match status" value="1"/>
</dbReference>
<feature type="region of interest" description="Disordered" evidence="1">
    <location>
        <begin position="573"/>
        <end position="638"/>
    </location>
</feature>
<accession>A0ABP8KAU2</accession>
<keyword evidence="4" id="KW-1185">Reference proteome</keyword>
<gene>
    <name evidence="3" type="ORF">GCM10023147_43370</name>
</gene>
<reference evidence="4" key="1">
    <citation type="journal article" date="2019" name="Int. J. Syst. Evol. Microbiol.">
        <title>The Global Catalogue of Microorganisms (GCM) 10K type strain sequencing project: providing services to taxonomists for standard genome sequencing and annotation.</title>
        <authorList>
            <consortium name="The Broad Institute Genomics Platform"/>
            <consortium name="The Broad Institute Genome Sequencing Center for Infectious Disease"/>
            <person name="Wu L."/>
            <person name="Ma J."/>
        </authorList>
    </citation>
    <scope>NUCLEOTIDE SEQUENCE [LARGE SCALE GENOMIC DNA]</scope>
    <source>
        <strain evidence="4">JCM 17688</strain>
    </source>
</reference>
<dbReference type="RefSeq" id="WP_345000044.1">
    <property type="nucleotide sequence ID" value="NZ_BAABFR010000099.1"/>
</dbReference>
<dbReference type="SUPFAM" id="SSF52540">
    <property type="entry name" value="P-loop containing nucleoside triphosphate hydrolases"/>
    <property type="match status" value="1"/>
</dbReference>
<evidence type="ECO:0000313" key="3">
    <source>
        <dbReference type="EMBL" id="GAA4402589.1"/>
    </source>
</evidence>